<dbReference type="InterPro" id="IPR001647">
    <property type="entry name" value="HTH_TetR"/>
</dbReference>
<dbReference type="InterPro" id="IPR036271">
    <property type="entry name" value="Tet_transcr_reg_TetR-rel_C_sf"/>
</dbReference>
<dbReference type="Proteomes" id="UP000516421">
    <property type="component" value="Chromosome"/>
</dbReference>
<dbReference type="PROSITE" id="PS50977">
    <property type="entry name" value="HTH_TETR_2"/>
    <property type="match status" value="1"/>
</dbReference>
<gene>
    <name evidence="4" type="ORF">IDM48_03870</name>
</gene>
<proteinExistence type="predicted"/>
<dbReference type="GO" id="GO:0003677">
    <property type="term" value="F:DNA binding"/>
    <property type="evidence" value="ECO:0007669"/>
    <property type="project" value="UniProtKB-UniRule"/>
</dbReference>
<sequence>MNHIASAADVTKPVLYQHFKSKRDLYLAVLDEQIDDLIKRIVEPLYRTENNRSRVEGALSAFFEFIRTNPQGYRLIFESDIQSDLAVQECLDKLYTSIAGHIAGILGPNAGLPIKEAVLLARTLTGMVISATQHAISQGASTDELAQVEQLVFRLAWGGISIIDEDWE</sequence>
<keyword evidence="5" id="KW-1185">Reference proteome</keyword>
<dbReference type="PANTHER" id="PTHR43479">
    <property type="entry name" value="ACREF/ENVCD OPERON REPRESSOR-RELATED"/>
    <property type="match status" value="1"/>
</dbReference>
<dbReference type="InterPro" id="IPR050624">
    <property type="entry name" value="HTH-type_Tx_Regulator"/>
</dbReference>
<dbReference type="InterPro" id="IPR009057">
    <property type="entry name" value="Homeodomain-like_sf"/>
</dbReference>
<evidence type="ECO:0000313" key="4">
    <source>
        <dbReference type="EMBL" id="QNV40968.1"/>
    </source>
</evidence>
<evidence type="ECO:0000256" key="1">
    <source>
        <dbReference type="ARBA" id="ARBA00023125"/>
    </source>
</evidence>
<dbReference type="Gene3D" id="1.10.357.10">
    <property type="entry name" value="Tetracycline Repressor, domain 2"/>
    <property type="match status" value="1"/>
</dbReference>
<dbReference type="SUPFAM" id="SSF46689">
    <property type="entry name" value="Homeodomain-like"/>
    <property type="match status" value="1"/>
</dbReference>
<comment type="caution">
    <text evidence="2">Lacks conserved residue(s) required for the propagation of feature annotation.</text>
</comment>
<dbReference type="Pfam" id="PF00440">
    <property type="entry name" value="TetR_N"/>
    <property type="match status" value="1"/>
</dbReference>
<keyword evidence="1 2" id="KW-0238">DNA-binding</keyword>
<evidence type="ECO:0000259" key="3">
    <source>
        <dbReference type="PROSITE" id="PS50977"/>
    </source>
</evidence>
<accession>A0A7H2BMS2</accession>
<evidence type="ECO:0000256" key="2">
    <source>
        <dbReference type="PROSITE-ProRule" id="PRU00335"/>
    </source>
</evidence>
<protein>
    <submittedName>
        <fullName evidence="4">TetR/AcrR family transcriptional regulator</fullName>
    </submittedName>
</protein>
<organism evidence="4 5">
    <name type="scientific">Rothia amarae</name>
    <dbReference type="NCBI Taxonomy" id="169480"/>
    <lineage>
        <taxon>Bacteria</taxon>
        <taxon>Bacillati</taxon>
        <taxon>Actinomycetota</taxon>
        <taxon>Actinomycetes</taxon>
        <taxon>Micrococcales</taxon>
        <taxon>Micrococcaceae</taxon>
        <taxon>Rothia</taxon>
    </lineage>
</organism>
<name>A0A7H2BMS2_9MICC</name>
<dbReference type="AlphaFoldDB" id="A0A7H2BMS2"/>
<reference evidence="4 5" key="1">
    <citation type="submission" date="2020-09" db="EMBL/GenBank/DDBJ databases">
        <title>Investigation of environmental microbe.</title>
        <authorList>
            <person name="Ou Y."/>
            <person name="Kang Q."/>
        </authorList>
    </citation>
    <scope>NUCLEOTIDE SEQUENCE [LARGE SCALE GENOMIC DNA]</scope>
    <source>
        <strain evidence="4 5">KJZ-9</strain>
    </source>
</reference>
<dbReference type="SUPFAM" id="SSF48498">
    <property type="entry name" value="Tetracyclin repressor-like, C-terminal domain"/>
    <property type="match status" value="1"/>
</dbReference>
<dbReference type="PANTHER" id="PTHR43479:SF11">
    <property type="entry name" value="ACREF_ENVCD OPERON REPRESSOR-RELATED"/>
    <property type="match status" value="1"/>
</dbReference>
<dbReference type="KEGG" id="rama:IDM48_03870"/>
<feature type="domain" description="HTH tetR-type" evidence="3">
    <location>
        <begin position="1"/>
        <end position="37"/>
    </location>
</feature>
<evidence type="ECO:0000313" key="5">
    <source>
        <dbReference type="Proteomes" id="UP000516421"/>
    </source>
</evidence>
<dbReference type="EMBL" id="CP061538">
    <property type="protein sequence ID" value="QNV40968.1"/>
    <property type="molecule type" value="Genomic_DNA"/>
</dbReference>